<evidence type="ECO:0000256" key="3">
    <source>
        <dbReference type="ARBA" id="ARBA00011489"/>
    </source>
</evidence>
<evidence type="ECO:0000256" key="4">
    <source>
        <dbReference type="ARBA" id="ARBA00022475"/>
    </source>
</evidence>
<dbReference type="InterPro" id="IPR044173">
    <property type="entry name" value="CASPL"/>
</dbReference>
<keyword evidence="4 8" id="KW-1003">Cell membrane</keyword>
<evidence type="ECO:0000256" key="7">
    <source>
        <dbReference type="ARBA" id="ARBA00023136"/>
    </source>
</evidence>
<protein>
    <recommendedName>
        <fullName evidence="8">CASP-like protein</fullName>
    </recommendedName>
</protein>
<feature type="transmembrane region" description="Helical" evidence="8">
    <location>
        <begin position="83"/>
        <end position="107"/>
    </location>
</feature>
<comment type="caution">
    <text evidence="10">The sequence shown here is derived from an EMBL/GenBank/DDBJ whole genome shotgun (WGS) entry which is preliminary data.</text>
</comment>
<reference evidence="10 11" key="1">
    <citation type="journal article" date="2023" name="Hortic Res">
        <title>Pangenome of water caltrop reveals structural variations and asymmetric subgenome divergence after allopolyploidization.</title>
        <authorList>
            <person name="Zhang X."/>
            <person name="Chen Y."/>
            <person name="Wang L."/>
            <person name="Yuan Y."/>
            <person name="Fang M."/>
            <person name="Shi L."/>
            <person name="Lu R."/>
            <person name="Comes H.P."/>
            <person name="Ma Y."/>
            <person name="Chen Y."/>
            <person name="Huang G."/>
            <person name="Zhou Y."/>
            <person name="Zheng Z."/>
            <person name="Qiu Y."/>
        </authorList>
    </citation>
    <scope>NUCLEOTIDE SEQUENCE [LARGE SCALE GENOMIC DNA]</scope>
    <source>
        <tissue evidence="10">Roots</tissue>
    </source>
</reference>
<keyword evidence="7 8" id="KW-0472">Membrane</keyword>
<dbReference type="GO" id="GO:0005886">
    <property type="term" value="C:plasma membrane"/>
    <property type="evidence" value="ECO:0007669"/>
    <property type="project" value="UniProtKB-SubCell"/>
</dbReference>
<organism evidence="10 11">
    <name type="scientific">Trapa incisa</name>
    <dbReference type="NCBI Taxonomy" id="236973"/>
    <lineage>
        <taxon>Eukaryota</taxon>
        <taxon>Viridiplantae</taxon>
        <taxon>Streptophyta</taxon>
        <taxon>Embryophyta</taxon>
        <taxon>Tracheophyta</taxon>
        <taxon>Spermatophyta</taxon>
        <taxon>Magnoliopsida</taxon>
        <taxon>eudicotyledons</taxon>
        <taxon>Gunneridae</taxon>
        <taxon>Pentapetalae</taxon>
        <taxon>rosids</taxon>
        <taxon>malvids</taxon>
        <taxon>Myrtales</taxon>
        <taxon>Lythraceae</taxon>
        <taxon>Trapa</taxon>
    </lineage>
</organism>
<accession>A0AAN7KSL3</accession>
<name>A0AAN7KSL3_9MYRT</name>
<dbReference type="AlphaFoldDB" id="A0AAN7KSL3"/>
<dbReference type="EMBL" id="JAXIOK010000005">
    <property type="protein sequence ID" value="KAK4770429.1"/>
    <property type="molecule type" value="Genomic_DNA"/>
</dbReference>
<evidence type="ECO:0000259" key="9">
    <source>
        <dbReference type="Pfam" id="PF04535"/>
    </source>
</evidence>
<dbReference type="InterPro" id="IPR020008">
    <property type="entry name" value="GlyGly_CTERM"/>
</dbReference>
<evidence type="ECO:0000256" key="6">
    <source>
        <dbReference type="ARBA" id="ARBA00022989"/>
    </source>
</evidence>
<dbReference type="Pfam" id="PF04535">
    <property type="entry name" value="CASP_dom"/>
    <property type="match status" value="1"/>
</dbReference>
<dbReference type="Proteomes" id="UP001345219">
    <property type="component" value="Chromosome 24"/>
</dbReference>
<comment type="similarity">
    <text evidence="2 8">Belongs to the Casparian strip membrane proteins (CASP) family.</text>
</comment>
<keyword evidence="5 8" id="KW-0812">Transmembrane</keyword>
<comment type="subunit">
    <text evidence="3 8">Homodimer and heterodimers.</text>
</comment>
<dbReference type="InterPro" id="IPR006702">
    <property type="entry name" value="CASP_dom"/>
</dbReference>
<dbReference type="InterPro" id="IPR006459">
    <property type="entry name" value="CASP/CASPL"/>
</dbReference>
<dbReference type="NCBIfam" id="TIGR01569">
    <property type="entry name" value="A_tha_TIGR01569"/>
    <property type="match status" value="1"/>
</dbReference>
<evidence type="ECO:0000313" key="11">
    <source>
        <dbReference type="Proteomes" id="UP001345219"/>
    </source>
</evidence>
<keyword evidence="11" id="KW-1185">Reference proteome</keyword>
<proteinExistence type="inferred from homology"/>
<dbReference type="PANTHER" id="PTHR36488:SF8">
    <property type="entry name" value="CASP-LIKE PROTEIN 1U1"/>
    <property type="match status" value="1"/>
</dbReference>
<feature type="domain" description="Casparian strip membrane protein" evidence="9">
    <location>
        <begin position="31"/>
        <end position="176"/>
    </location>
</feature>
<evidence type="ECO:0000256" key="8">
    <source>
        <dbReference type="RuleBase" id="RU361233"/>
    </source>
</evidence>
<keyword evidence="6 8" id="KW-1133">Transmembrane helix</keyword>
<comment type="subcellular location">
    <subcellularLocation>
        <location evidence="1 8">Cell membrane</location>
        <topology evidence="1 8">Multi-pass membrane protein</topology>
    </subcellularLocation>
</comment>
<evidence type="ECO:0000256" key="5">
    <source>
        <dbReference type="ARBA" id="ARBA00022692"/>
    </source>
</evidence>
<dbReference type="NCBIfam" id="TIGR03501">
    <property type="entry name" value="GlyGly_CTERM"/>
    <property type="match status" value="1"/>
</dbReference>
<feature type="transmembrane region" description="Helical" evidence="8">
    <location>
        <begin position="114"/>
        <end position="141"/>
    </location>
</feature>
<evidence type="ECO:0000256" key="2">
    <source>
        <dbReference type="ARBA" id="ARBA00007651"/>
    </source>
</evidence>
<gene>
    <name evidence="10" type="ORF">SAY87_030961</name>
</gene>
<evidence type="ECO:0000256" key="1">
    <source>
        <dbReference type="ARBA" id="ARBA00004651"/>
    </source>
</evidence>
<feature type="transmembrane region" description="Helical" evidence="8">
    <location>
        <begin position="36"/>
        <end position="54"/>
    </location>
</feature>
<evidence type="ECO:0000313" key="10">
    <source>
        <dbReference type="EMBL" id="KAK4770429.1"/>
    </source>
</evidence>
<feature type="transmembrane region" description="Helical" evidence="8">
    <location>
        <begin position="166"/>
        <end position="190"/>
    </location>
</feature>
<sequence>MNGTRSSGGVEEGGVKVVAGRDYERRSSSGVRPWELALRALLFGLTLAAAIVLGTDKQTTTVLVQIPSSQTLVNTAKWHYSSAFVFFVAAHAVACGYTALSFVVLCSRRGKAPVALITIADIITVALLFSGFGAAAAVGVLGKYGNSHLRWNKICNVFDGFCDKVMAALALSLAGSLGFVLLASLSVMGIRRRPN</sequence>
<dbReference type="PANTHER" id="PTHR36488">
    <property type="entry name" value="CASP-LIKE PROTEIN 1U1"/>
    <property type="match status" value="1"/>
</dbReference>